<comment type="caution">
    <text evidence="3">The sequence shown here is derived from an EMBL/GenBank/DDBJ whole genome shotgun (WGS) entry which is preliminary data.</text>
</comment>
<evidence type="ECO:0000256" key="1">
    <source>
        <dbReference type="SAM" id="Coils"/>
    </source>
</evidence>
<feature type="compositionally biased region" description="Polar residues" evidence="2">
    <location>
        <begin position="394"/>
        <end position="417"/>
    </location>
</feature>
<feature type="region of interest" description="Disordered" evidence="2">
    <location>
        <begin position="387"/>
        <end position="417"/>
    </location>
</feature>
<evidence type="ECO:0000313" key="3">
    <source>
        <dbReference type="EMBL" id="CAD8089351.1"/>
    </source>
</evidence>
<feature type="coiled-coil region" evidence="1">
    <location>
        <begin position="131"/>
        <end position="165"/>
    </location>
</feature>
<dbReference type="AlphaFoldDB" id="A0A8S1NGW2"/>
<sequence length="645" mass="77125">MSGIKPQTLKIVSRLRNGYQQENNLQDANKIQKNLFEHYDARDLRLQDLQDCQKVYKVIKKETTTKWILLSKLDECRAQIKLELQYLKKLVIFVQNNKHGLNKQQQLDLNQLLILLNIFENYVDQVDSNTYDKKEKQKRIKSAELEEKQKTINEWKKQVNKNEIILDKIQSSISEWKQIPLKILDEALTLLYELKLKLFQEPDNFDSERALKYQNLIQDLRKKLILDQYKRSRNQFDEFQQIIDNFNYHIPKLQDMNQLNLSQLKEMKRKLKNKSKSKSNISQINSTKSSPRKEESTLQQNEVDNCIQQYQKEKSRINRTDKAQYKQDIKESQREVFIARINQGSIQKLQQSFEINKQITSKGHREYIISMIDGQLLKPYTPLARLRKEDSKETCQNSRINENYSRKQSQRNASPQSFLERISQKINDVTTCDDDEAYSKLEFPELQFSRQQGYMGIQNRKVVKQQYNQKFIEKINNNEVKLVKQCKDFYTTRMKFNDKFTQLVSTLHKDRPLTSSLRSRSLTVNQNQRQEKIQKLRKVAEQARHNFFLRNKEQRIWHQNLVDQFKFSDITTQYIIEQLQYILEEGLFIQVDDIINMVQQIEDSSEMKVTQKSCQLLNNIFNYFGIQISQINQLQKFKNFNSLID</sequence>
<reference evidence="3" key="1">
    <citation type="submission" date="2021-01" db="EMBL/GenBank/DDBJ databases">
        <authorList>
            <consortium name="Genoscope - CEA"/>
            <person name="William W."/>
        </authorList>
    </citation>
    <scope>NUCLEOTIDE SEQUENCE</scope>
</reference>
<protein>
    <submittedName>
        <fullName evidence="3">Uncharacterized protein</fullName>
    </submittedName>
</protein>
<dbReference type="OrthoDB" id="296739at2759"/>
<keyword evidence="4" id="KW-1185">Reference proteome</keyword>
<name>A0A8S1NGW2_9CILI</name>
<evidence type="ECO:0000256" key="2">
    <source>
        <dbReference type="SAM" id="MobiDB-lite"/>
    </source>
</evidence>
<feature type="compositionally biased region" description="Low complexity" evidence="2">
    <location>
        <begin position="278"/>
        <end position="289"/>
    </location>
</feature>
<evidence type="ECO:0000313" key="4">
    <source>
        <dbReference type="Proteomes" id="UP000692954"/>
    </source>
</evidence>
<accession>A0A8S1NGW2</accession>
<dbReference type="EMBL" id="CAJJDN010000054">
    <property type="protein sequence ID" value="CAD8089351.1"/>
    <property type="molecule type" value="Genomic_DNA"/>
</dbReference>
<gene>
    <name evidence="3" type="ORF">PSON_ATCC_30995.1.T0540071</name>
</gene>
<feature type="region of interest" description="Disordered" evidence="2">
    <location>
        <begin position="269"/>
        <end position="303"/>
    </location>
</feature>
<organism evidence="3 4">
    <name type="scientific">Paramecium sonneborni</name>
    <dbReference type="NCBI Taxonomy" id="65129"/>
    <lineage>
        <taxon>Eukaryota</taxon>
        <taxon>Sar</taxon>
        <taxon>Alveolata</taxon>
        <taxon>Ciliophora</taxon>
        <taxon>Intramacronucleata</taxon>
        <taxon>Oligohymenophorea</taxon>
        <taxon>Peniculida</taxon>
        <taxon>Parameciidae</taxon>
        <taxon>Paramecium</taxon>
    </lineage>
</organism>
<proteinExistence type="predicted"/>
<dbReference type="Proteomes" id="UP000692954">
    <property type="component" value="Unassembled WGS sequence"/>
</dbReference>
<keyword evidence="1" id="KW-0175">Coiled coil</keyword>